<keyword evidence="1" id="KW-0614">Plasmid</keyword>
<dbReference type="Proteomes" id="UP000595197">
    <property type="component" value="Plasmid pTT6-2"/>
</dbReference>
<accession>A0ABX7BGR1</accession>
<evidence type="ECO:0000313" key="2">
    <source>
        <dbReference type="Proteomes" id="UP000595197"/>
    </source>
</evidence>
<proteinExistence type="predicted"/>
<organism evidence="1 2">
    <name type="scientific">Skermanella cutis</name>
    <dbReference type="NCBI Taxonomy" id="2775420"/>
    <lineage>
        <taxon>Bacteria</taxon>
        <taxon>Pseudomonadati</taxon>
        <taxon>Pseudomonadota</taxon>
        <taxon>Alphaproteobacteria</taxon>
        <taxon>Rhodospirillales</taxon>
        <taxon>Azospirillaceae</taxon>
        <taxon>Skermanella</taxon>
    </lineage>
</organism>
<name>A0ABX7BGR1_9PROT</name>
<protein>
    <submittedName>
        <fullName evidence="1">Uncharacterized protein</fullName>
    </submittedName>
</protein>
<dbReference type="EMBL" id="CP067422">
    <property type="protein sequence ID" value="QQP93554.1"/>
    <property type="molecule type" value="Genomic_DNA"/>
</dbReference>
<geneLocation type="plasmid" evidence="1 2">
    <name>pTT6-2</name>
</geneLocation>
<evidence type="ECO:0000313" key="1">
    <source>
        <dbReference type="EMBL" id="QQP93554.1"/>
    </source>
</evidence>
<dbReference type="RefSeq" id="WP_201083196.1">
    <property type="nucleotide sequence ID" value="NZ_CP067422.1"/>
</dbReference>
<keyword evidence="2" id="KW-1185">Reference proteome</keyword>
<gene>
    <name evidence="1" type="ORF">IGS68_33580</name>
</gene>
<sequence length="270" mass="27753">MTITTMDQLVTALSRTHQELSVLFLSGTTAAGGHYNLNRHVSLANSWGTAAVVTAASDIMTGDAPGYPSLTAPAAGQTLYIARANLTPTNMGAIMIYDRIWARGGFVNNSTAAQAVTSFPALPSTRAPSGGEGLEIWIEGQTTSGSTATNATISYVNSAGVDGRTTPSTALITSFGVGRMQRIPFQEGDTGVSAINSVTLSAANTAGAFAITLLKRKCMIPLTQTYTGNPVDFAGLGLPAIDQDACLQFVLLPTTTTSGLTQGTVTVVAG</sequence>
<reference evidence="1" key="1">
    <citation type="submission" date="2021-02" db="EMBL/GenBank/DDBJ databases">
        <title>Skermanella TT6 skin isolate.</title>
        <authorList>
            <person name="Lee K."/>
            <person name="Ganzorig M."/>
        </authorList>
    </citation>
    <scope>NUCLEOTIDE SEQUENCE</scope>
    <source>
        <strain evidence="1">TT6</strain>
    </source>
</reference>